<proteinExistence type="predicted"/>
<sequence length="193" mass="20996">MKALLVIDVQESFRQRESWSAASNPEIAEQVARLVDHARAKGDAVIWIIHSEPGSGGVFDPELGFTHPIEGLEPAAGEVLFTKTSHNAFTTTGLQQYLVSQGIDELQICGIRTEQCCETTARLGSDLGYSVEFVVDATATEPIEHWSAPAGRSLKEILADPLTLDAESIIQRTCYALARRFAVIRTVDEVLAG</sequence>
<organism evidence="3 4">
    <name type="scientific">Psychromicrobium silvestre</name>
    <dbReference type="NCBI Taxonomy" id="1645614"/>
    <lineage>
        <taxon>Bacteria</taxon>
        <taxon>Bacillati</taxon>
        <taxon>Actinomycetota</taxon>
        <taxon>Actinomycetes</taxon>
        <taxon>Micrococcales</taxon>
        <taxon>Micrococcaceae</taxon>
        <taxon>Psychromicrobium</taxon>
    </lineage>
</organism>
<evidence type="ECO:0000313" key="3">
    <source>
        <dbReference type="EMBL" id="NYE95825.1"/>
    </source>
</evidence>
<dbReference type="InterPro" id="IPR036380">
    <property type="entry name" value="Isochorismatase-like_sf"/>
</dbReference>
<protein>
    <submittedName>
        <fullName evidence="3">Nicotinamidase-related amidase</fullName>
    </submittedName>
</protein>
<evidence type="ECO:0000259" key="2">
    <source>
        <dbReference type="Pfam" id="PF00857"/>
    </source>
</evidence>
<dbReference type="PANTHER" id="PTHR43540:SF6">
    <property type="entry name" value="ISOCHORISMATASE-LIKE DOMAIN-CONTAINING PROTEIN"/>
    <property type="match status" value="1"/>
</dbReference>
<dbReference type="Proteomes" id="UP000521748">
    <property type="component" value="Unassembled WGS sequence"/>
</dbReference>
<keyword evidence="4" id="KW-1185">Reference proteome</keyword>
<dbReference type="InterPro" id="IPR050272">
    <property type="entry name" value="Isochorismatase-like_hydrls"/>
</dbReference>
<dbReference type="RefSeq" id="WP_179389557.1">
    <property type="nucleotide sequence ID" value="NZ_JACBYQ010000002.1"/>
</dbReference>
<name>A0A7Y9S7R7_9MICC</name>
<feature type="domain" description="Isochorismatase-like" evidence="2">
    <location>
        <begin position="3"/>
        <end position="148"/>
    </location>
</feature>
<dbReference type="PANTHER" id="PTHR43540">
    <property type="entry name" value="PEROXYUREIDOACRYLATE/UREIDOACRYLATE AMIDOHYDROLASE-RELATED"/>
    <property type="match status" value="1"/>
</dbReference>
<keyword evidence="1" id="KW-0378">Hydrolase</keyword>
<dbReference type="AlphaFoldDB" id="A0A7Y9S7R7"/>
<gene>
    <name evidence="3" type="ORF">FHU41_002075</name>
</gene>
<accession>A0A7Y9S7R7</accession>
<evidence type="ECO:0000313" key="4">
    <source>
        <dbReference type="Proteomes" id="UP000521748"/>
    </source>
</evidence>
<evidence type="ECO:0000256" key="1">
    <source>
        <dbReference type="ARBA" id="ARBA00022801"/>
    </source>
</evidence>
<comment type="caution">
    <text evidence="3">The sequence shown here is derived from an EMBL/GenBank/DDBJ whole genome shotgun (WGS) entry which is preliminary data.</text>
</comment>
<reference evidence="3 4" key="1">
    <citation type="submission" date="2020-07" db="EMBL/GenBank/DDBJ databases">
        <title>Sequencing the genomes of 1000 actinobacteria strains.</title>
        <authorList>
            <person name="Klenk H.-P."/>
        </authorList>
    </citation>
    <scope>NUCLEOTIDE SEQUENCE [LARGE SCALE GENOMIC DNA]</scope>
    <source>
        <strain evidence="3 4">DSM 102047</strain>
    </source>
</reference>
<dbReference type="SUPFAM" id="SSF52499">
    <property type="entry name" value="Isochorismatase-like hydrolases"/>
    <property type="match status" value="1"/>
</dbReference>
<dbReference type="GO" id="GO:0016787">
    <property type="term" value="F:hydrolase activity"/>
    <property type="evidence" value="ECO:0007669"/>
    <property type="project" value="UniProtKB-KW"/>
</dbReference>
<dbReference type="InterPro" id="IPR000868">
    <property type="entry name" value="Isochorismatase-like_dom"/>
</dbReference>
<dbReference type="Gene3D" id="3.40.50.850">
    <property type="entry name" value="Isochorismatase-like"/>
    <property type="match status" value="1"/>
</dbReference>
<dbReference type="Pfam" id="PF00857">
    <property type="entry name" value="Isochorismatase"/>
    <property type="match status" value="1"/>
</dbReference>
<dbReference type="EMBL" id="JACBYQ010000002">
    <property type="protein sequence ID" value="NYE95825.1"/>
    <property type="molecule type" value="Genomic_DNA"/>
</dbReference>